<reference evidence="2 3" key="1">
    <citation type="submission" date="2017-05" db="EMBL/GenBank/DDBJ databases">
        <title>De novo genome assembly of Deniococcus indicus strain DR1.</title>
        <authorList>
            <person name="Chauhan D."/>
            <person name="Yennamalli R.M."/>
            <person name="Priyadarshini R."/>
        </authorList>
    </citation>
    <scope>NUCLEOTIDE SEQUENCE [LARGE SCALE GENOMIC DNA]</scope>
    <source>
        <strain evidence="2 3">DR1</strain>
    </source>
</reference>
<accession>A0A2D0A7Y8</accession>
<keyword evidence="3" id="KW-1185">Reference proteome</keyword>
<dbReference type="InterPro" id="IPR010064">
    <property type="entry name" value="HK97-gp10_tail"/>
</dbReference>
<comment type="caution">
    <text evidence="2">The sequence shown here is derived from an EMBL/GenBank/DDBJ whole genome shotgun (WGS) entry which is preliminary data.</text>
</comment>
<proteinExistence type="predicted"/>
<evidence type="ECO:0000256" key="1">
    <source>
        <dbReference type="SAM" id="MobiDB-lite"/>
    </source>
</evidence>
<feature type="compositionally biased region" description="Basic residues" evidence="1">
    <location>
        <begin position="1"/>
        <end position="17"/>
    </location>
</feature>
<feature type="region of interest" description="Disordered" evidence="1">
    <location>
        <begin position="1"/>
        <end position="23"/>
    </location>
</feature>
<organism evidence="2 3">
    <name type="scientific">Deinococcus indicus</name>
    <dbReference type="NCBI Taxonomy" id="223556"/>
    <lineage>
        <taxon>Bacteria</taxon>
        <taxon>Thermotogati</taxon>
        <taxon>Deinococcota</taxon>
        <taxon>Deinococci</taxon>
        <taxon>Deinococcales</taxon>
        <taxon>Deinococcaceae</taxon>
        <taxon>Deinococcus</taxon>
    </lineage>
</organism>
<evidence type="ECO:0000313" key="2">
    <source>
        <dbReference type="EMBL" id="OWL96527.1"/>
    </source>
</evidence>
<protein>
    <submittedName>
        <fullName evidence="2">Uncharacterized protein</fullName>
    </submittedName>
</protein>
<evidence type="ECO:0000313" key="3">
    <source>
        <dbReference type="Proteomes" id="UP000197208"/>
    </source>
</evidence>
<dbReference type="AlphaFoldDB" id="A0A2D0A7Y8"/>
<feature type="region of interest" description="Disordered" evidence="1">
    <location>
        <begin position="54"/>
        <end position="81"/>
    </location>
</feature>
<dbReference type="OrthoDB" id="72960at2"/>
<dbReference type="EMBL" id="NHMK01000011">
    <property type="protein sequence ID" value="OWL96527.1"/>
    <property type="molecule type" value="Genomic_DNA"/>
</dbReference>
<name>A0A2D0A7Y8_9DEIO</name>
<dbReference type="Pfam" id="PF04883">
    <property type="entry name" value="HK97-gp10_like"/>
    <property type="match status" value="1"/>
</dbReference>
<dbReference type="Proteomes" id="UP000197208">
    <property type="component" value="Unassembled WGS sequence"/>
</dbReference>
<sequence length="134" mass="14634">MGGHQRRRPHVLRRRPGRGPAVSADLSGVRAAALDALGRAVAVKAQELRTEIVEQLSQPGRGQTYGRHTASAPGDPPAVDTGRLRQSIVALKVERYRWRVGTNVDYALALEFGTRHIAARPFVRPAAEKVRSRG</sequence>
<gene>
    <name evidence="2" type="ORF">CBQ26_09120</name>
</gene>